<evidence type="ECO:0008006" key="4">
    <source>
        <dbReference type="Google" id="ProtNLM"/>
    </source>
</evidence>
<dbReference type="PANTHER" id="PTHR30619">
    <property type="entry name" value="DNA INTERNALIZATION/COMPETENCE PROTEIN COMEC/REC2"/>
    <property type="match status" value="1"/>
</dbReference>
<proteinExistence type="predicted"/>
<dbReference type="AlphaFoldDB" id="A0A9W9YR60"/>
<dbReference type="OrthoDB" id="3246270at2759"/>
<comment type="caution">
    <text evidence="2">The sequence shown here is derived from an EMBL/GenBank/DDBJ whole genome shotgun (WGS) entry which is preliminary data.</text>
</comment>
<sequence>MPTLCVRKRMRTDARLGCSAGPGRTQSLRETLSFSWEEASNTILHFFVFLSARNTAWCGISSGHFHLHCSGQVPPLRSLSLRIRLDGAIVTHPHADHLDGMERLFRELLPHQYQDSVKSESPDKRLMCNGPVLLTKKFAQKGEAYRSLSEFLLKTKFEINLDRDDIQNAFGNDILFSFPSSPGVLYQRHKPSEDDEPFSEEKQRSKLEGGTEDDDLNKSSIILYTDKGGKICLSGDAYGYDITSMLRSHGVKNLDIFKLPHHGSPHNSILGKVLPPSWAFQNLASMVLLSISLMLKTTFDKNPEEENDIDDFRQQLKGIAEGENGPEQVQQVAEAFLVELKARLKNTPEKITPEMLLSQIQEKHIEIVTVLQQQSGQVTHARIWSL</sequence>
<dbReference type="InterPro" id="IPR036866">
    <property type="entry name" value="RibonucZ/Hydroxyglut_hydro"/>
</dbReference>
<reference evidence="2" key="1">
    <citation type="submission" date="2023-01" db="EMBL/GenBank/DDBJ databases">
        <title>Genome assembly of the deep-sea coral Lophelia pertusa.</title>
        <authorList>
            <person name="Herrera S."/>
            <person name="Cordes E."/>
        </authorList>
    </citation>
    <scope>NUCLEOTIDE SEQUENCE</scope>
    <source>
        <strain evidence="2">USNM1676648</strain>
        <tissue evidence="2">Polyp</tissue>
    </source>
</reference>
<evidence type="ECO:0000313" key="3">
    <source>
        <dbReference type="Proteomes" id="UP001163046"/>
    </source>
</evidence>
<dbReference type="EMBL" id="MU827305">
    <property type="protein sequence ID" value="KAJ7363540.1"/>
    <property type="molecule type" value="Genomic_DNA"/>
</dbReference>
<gene>
    <name evidence="2" type="ORF">OS493_009696</name>
</gene>
<name>A0A9W9YR60_9CNID</name>
<evidence type="ECO:0000256" key="1">
    <source>
        <dbReference type="SAM" id="MobiDB-lite"/>
    </source>
</evidence>
<dbReference type="SUPFAM" id="SSF56281">
    <property type="entry name" value="Metallo-hydrolase/oxidoreductase"/>
    <property type="match status" value="1"/>
</dbReference>
<accession>A0A9W9YR60</accession>
<dbReference type="Proteomes" id="UP001163046">
    <property type="component" value="Unassembled WGS sequence"/>
</dbReference>
<organism evidence="2 3">
    <name type="scientific">Desmophyllum pertusum</name>
    <dbReference type="NCBI Taxonomy" id="174260"/>
    <lineage>
        <taxon>Eukaryota</taxon>
        <taxon>Metazoa</taxon>
        <taxon>Cnidaria</taxon>
        <taxon>Anthozoa</taxon>
        <taxon>Hexacorallia</taxon>
        <taxon>Scleractinia</taxon>
        <taxon>Caryophylliina</taxon>
        <taxon>Caryophylliidae</taxon>
        <taxon>Desmophyllum</taxon>
    </lineage>
</organism>
<feature type="compositionally biased region" description="Basic and acidic residues" evidence="1">
    <location>
        <begin position="199"/>
        <end position="209"/>
    </location>
</feature>
<keyword evidence="3" id="KW-1185">Reference proteome</keyword>
<protein>
    <recommendedName>
        <fullName evidence="4">Metallo-beta-lactamase domain-containing protein</fullName>
    </recommendedName>
</protein>
<dbReference type="InterPro" id="IPR052159">
    <property type="entry name" value="Competence_DNA_uptake"/>
</dbReference>
<evidence type="ECO:0000313" key="2">
    <source>
        <dbReference type="EMBL" id="KAJ7363540.1"/>
    </source>
</evidence>
<dbReference type="PANTHER" id="PTHR30619:SF1">
    <property type="entry name" value="RECOMBINATION PROTEIN 2"/>
    <property type="match status" value="1"/>
</dbReference>
<dbReference type="Gene3D" id="3.60.15.10">
    <property type="entry name" value="Ribonuclease Z/Hydroxyacylglutathione hydrolase-like"/>
    <property type="match status" value="1"/>
</dbReference>
<feature type="region of interest" description="Disordered" evidence="1">
    <location>
        <begin position="186"/>
        <end position="213"/>
    </location>
</feature>